<accession>A0ABT3TIK8</accession>
<dbReference type="Pfam" id="PF12713">
    <property type="entry name" value="DUF3806"/>
    <property type="match status" value="1"/>
</dbReference>
<protein>
    <submittedName>
        <fullName evidence="3">DUF3806 domain-containing protein</fullName>
    </submittedName>
</protein>
<feature type="signal peptide" evidence="1">
    <location>
        <begin position="1"/>
        <end position="26"/>
    </location>
</feature>
<dbReference type="Proteomes" id="UP001143362">
    <property type="component" value="Unassembled WGS sequence"/>
</dbReference>
<feature type="chain" id="PRO_5047176222" evidence="1">
    <location>
        <begin position="27"/>
        <end position="170"/>
    </location>
</feature>
<evidence type="ECO:0000256" key="1">
    <source>
        <dbReference type="SAM" id="SignalP"/>
    </source>
</evidence>
<dbReference type="InterPro" id="IPR024266">
    <property type="entry name" value="DUF3806"/>
</dbReference>
<reference evidence="3" key="1">
    <citation type="submission" date="2019-02" db="EMBL/GenBank/DDBJ databases">
        <authorList>
            <person name="Li S.-H."/>
        </authorList>
    </citation>
    <scope>NUCLEOTIDE SEQUENCE</scope>
    <source>
        <strain evidence="3">IMCC14734</strain>
    </source>
</reference>
<dbReference type="EMBL" id="SHNN01000003">
    <property type="protein sequence ID" value="MCX2982166.1"/>
    <property type="molecule type" value="Genomic_DNA"/>
</dbReference>
<evidence type="ECO:0000259" key="2">
    <source>
        <dbReference type="Pfam" id="PF12713"/>
    </source>
</evidence>
<proteinExistence type="predicted"/>
<sequence>MLLNRTTKFVFLLLAALLLGQPAALAQKPPKISDLSPADKQYMSDSKAQLDALARSRLGERFTGSKDRDLTILQMILDRGLVKPDQKRELQAMGIILGDLLARDLGMHWVVYSDHVGRSRALRMATTDHYLFPVTAISRRVEADAPVDVAAIYTKQSQLMAPHRRQLPFQ</sequence>
<gene>
    <name evidence="3" type="ORF">EYC98_14995</name>
</gene>
<evidence type="ECO:0000313" key="4">
    <source>
        <dbReference type="Proteomes" id="UP001143362"/>
    </source>
</evidence>
<name>A0ABT3TIK8_9GAMM</name>
<keyword evidence="4" id="KW-1185">Reference proteome</keyword>
<evidence type="ECO:0000313" key="3">
    <source>
        <dbReference type="EMBL" id="MCX2982166.1"/>
    </source>
</evidence>
<feature type="domain" description="DUF3806" evidence="2">
    <location>
        <begin position="69"/>
        <end position="153"/>
    </location>
</feature>
<organism evidence="3 4">
    <name type="scientific">Candidatus Litorirhabdus singularis</name>
    <dbReference type="NCBI Taxonomy" id="2518993"/>
    <lineage>
        <taxon>Bacteria</taxon>
        <taxon>Pseudomonadati</taxon>
        <taxon>Pseudomonadota</taxon>
        <taxon>Gammaproteobacteria</taxon>
        <taxon>Cellvibrionales</taxon>
        <taxon>Halieaceae</taxon>
        <taxon>Candidatus Litorirhabdus</taxon>
    </lineage>
</organism>
<dbReference type="Gene3D" id="1.20.120.1090">
    <property type="match status" value="1"/>
</dbReference>
<comment type="caution">
    <text evidence="3">The sequence shown here is derived from an EMBL/GenBank/DDBJ whole genome shotgun (WGS) entry which is preliminary data.</text>
</comment>
<keyword evidence="1" id="KW-0732">Signal</keyword>